<name>A0A6N8JHY8_9BACT</name>
<protein>
    <recommendedName>
        <fullName evidence="2">Fibronectin type-III domain-containing protein</fullName>
    </recommendedName>
</protein>
<dbReference type="Pfam" id="PF00041">
    <property type="entry name" value="fn3"/>
    <property type="match status" value="1"/>
</dbReference>
<proteinExistence type="predicted"/>
<dbReference type="OrthoDB" id="1521695at2"/>
<dbReference type="InterPro" id="IPR003961">
    <property type="entry name" value="FN3_dom"/>
</dbReference>
<dbReference type="PROSITE" id="PS50853">
    <property type="entry name" value="FN3"/>
    <property type="match status" value="1"/>
</dbReference>
<dbReference type="Proteomes" id="UP000468388">
    <property type="component" value="Unassembled WGS sequence"/>
</dbReference>
<feature type="signal peptide" evidence="1">
    <location>
        <begin position="1"/>
        <end position="23"/>
    </location>
</feature>
<accession>A0A6N8JHY8</accession>
<dbReference type="CDD" id="cd00063">
    <property type="entry name" value="FN3"/>
    <property type="match status" value="1"/>
</dbReference>
<feature type="domain" description="Fibronectin type-III" evidence="2">
    <location>
        <begin position="300"/>
        <end position="397"/>
    </location>
</feature>
<gene>
    <name evidence="3" type="ORF">GO495_25345</name>
</gene>
<evidence type="ECO:0000256" key="1">
    <source>
        <dbReference type="SAM" id="SignalP"/>
    </source>
</evidence>
<dbReference type="InterPro" id="IPR036116">
    <property type="entry name" value="FN3_sf"/>
</dbReference>
<comment type="caution">
    <text evidence="3">The sequence shown here is derived from an EMBL/GenBank/DDBJ whole genome shotgun (WGS) entry which is preliminary data.</text>
</comment>
<keyword evidence="1" id="KW-0732">Signal</keyword>
<dbReference type="EMBL" id="WRXO01000009">
    <property type="protein sequence ID" value="MVT43946.1"/>
    <property type="molecule type" value="Genomic_DNA"/>
</dbReference>
<evidence type="ECO:0000259" key="2">
    <source>
        <dbReference type="PROSITE" id="PS50853"/>
    </source>
</evidence>
<dbReference type="InterPro" id="IPR013783">
    <property type="entry name" value="Ig-like_fold"/>
</dbReference>
<keyword evidence="4" id="KW-1185">Reference proteome</keyword>
<sequence length="1836" mass="201881">MRSRMFQISRYLFCLLLFVTAVARGQQYPVTASTQVIPPYSVYLPDYAVPGSDKLRVILVQNDLTQPSYDVILQMTVEQNGTLIMRTSGAFHPKPLTLMPGVPTIISGADLSDYLSTNNIDFSGGFSRETYDRTKSLPEGAYRISFTAYDYRRQQVQVSNIGANIFFFQKSDPPLLNLPICGSRVEKRDPQFLSFNWSSRNTPNPLPGSGTEYVFSLYEIKPKNSNADYIVRSSTPVYTITTESNTIIYGPGEPQLTDSMQYAWNVRARDKSGRDLFSNQGLSQTCTFTYLGTNPFAVNNIAKPLLYGASNGERSIKLHWPLADKNSSYTVETYRLQYRAAAKDGTEFDWSSEELSDSAFTLNSLEPDRTYESRLQWRIAGVYGPYSEVVKVTTDSLRTFVCGDGDLLKAPENTKPLLLAVPGFIVRIGHFDVLLTEVSGSNGVFTGKGRVITPGFGIGLLMTFSNITINTDLVVIKGEMQAVTSGIDKFVSDAVKSQRGGNDVGQVKTGDIVPDITTKLHIFSKDNIAVDTTSHTITITAPQGGGTEVIDYAKAGKTLPLVLEDADGNLYNVDKNGTVTAAGTRDKTLDAATLASLNNLQLDNGKVIFAAAGKYAFDAWKDAYAGKSVLDSSYELLANGQYRVSAKAILPGVQDIVTATLQNGKDIDVTKVKFASGKGIVYPSKNDGNNFTVTITGGPASDAQEMYALYPKAGGGYISMGKLLIASYAPKQKTLVLIPIGKETAVPVTAIQSSMEKAYANIGVTYTIVKDDGFRENKDWDIDGDGFLQDTKSAFLSNGFTGEEKAMKKAYAKTHTLIDDAVYLFIVNEATLANGDLLGKMPRQSQFGFIFEKGKSDADVALTVAHETGHGQFTLEHTFSNGIGLTQGTTDNLMDYNNGYALLKYQWDVVHDPGHVWGIFESDAESQLTKGLSLYKCLDKEVQTALKGKKIYYSPDGNIVELPDGAVPVSIFYKDLSANPAKTGSLSSYMYNGKEYVAFYNSGTGKFVGYGYDKDQKEAFVVSRTKRTSDVIANIVISTELNACEIKIDGTSYVNYNCLCQNDNYSLNYKKLVHQVIDSDKPEVKAEIESVCKLIATLPDEVLKTNNELFNLYYNNLDLYWYDWNTPSAVISLEKLKVMHQQLIDLDANIKKLKECNFATADEIVEFVNDHFVISGTKMSYLTNAQFKDIAPEKRVCLIEKLVEGDFEQRWTISSSNFGGQNITLEILRNCKNQEEFYKVIKQLDTDGKLYDVLSKTYDYLYVSEGSFTQLTNSITSAFINLEKPAQNKEAIAKLILSKDWLVYDNGYLTARNKEEFKDASRKISFQISDGAGKYMVDMLGAVAPGAQWLFNDFGKATPFSKSYNPLDNLVVIPVRDVTAFGTTLEKGMPYVLPAVSVYQLFKEDTKKAIGTSTEIAVNTALCAVGIGGLSTASSLTIALETVDIGLSTFVTYANSAPEMAQDHPDFVKYTNYLAIAYTVGRLGHSVASAAMAKAPAEMMAARYTDDALEVETRAVMSLGEGDVKMVEGAFANVFDKNMYVVVHGDSKGFSLMHNGAEARIDHRSVARWIEGNTAALADKEIVLLSCGDLKSAQNLCNKLNRPVIANNGWVRVYENGAIETENSLMRLTPNGEAEVYGATIGSGKSTSGKVSVKLESEGSLVDDLFPGISSDDGFSGFKNLYKNNKRVSVELLGKEWPDFVAKVRKDFGIGGKRNFATMKVNDEEVLYLASSSGYNGQMRQSGKFVPESFITDLQSGKRVFKADAVRDLDTEVIGFEYFARKNNAEAGKVYKNVTGEIVVETDLIPCGSCSSVMQQFSEMYPNVLIKIRTNPRINY</sequence>
<evidence type="ECO:0000313" key="4">
    <source>
        <dbReference type="Proteomes" id="UP000468388"/>
    </source>
</evidence>
<dbReference type="Gene3D" id="2.60.40.10">
    <property type="entry name" value="Immunoglobulins"/>
    <property type="match status" value="1"/>
</dbReference>
<organism evidence="3 4">
    <name type="scientific">Chitinophaga oryziterrae</name>
    <dbReference type="NCBI Taxonomy" id="1031224"/>
    <lineage>
        <taxon>Bacteria</taxon>
        <taxon>Pseudomonadati</taxon>
        <taxon>Bacteroidota</taxon>
        <taxon>Chitinophagia</taxon>
        <taxon>Chitinophagales</taxon>
        <taxon>Chitinophagaceae</taxon>
        <taxon>Chitinophaga</taxon>
    </lineage>
</organism>
<dbReference type="SUPFAM" id="SSF49265">
    <property type="entry name" value="Fibronectin type III"/>
    <property type="match status" value="1"/>
</dbReference>
<evidence type="ECO:0000313" key="3">
    <source>
        <dbReference type="EMBL" id="MVT43946.1"/>
    </source>
</evidence>
<dbReference type="RefSeq" id="WP_157302753.1">
    <property type="nucleotide sequence ID" value="NZ_BAAAZB010000001.1"/>
</dbReference>
<reference evidence="3 4" key="1">
    <citation type="submission" date="2019-12" db="EMBL/GenBank/DDBJ databases">
        <title>The draft genomic sequence of strain Chitinophaga oryziterrae JCM 16595.</title>
        <authorList>
            <person name="Zhang X."/>
        </authorList>
    </citation>
    <scope>NUCLEOTIDE SEQUENCE [LARGE SCALE GENOMIC DNA]</scope>
    <source>
        <strain evidence="3 4">JCM 16595</strain>
    </source>
</reference>
<feature type="chain" id="PRO_5027108251" description="Fibronectin type-III domain-containing protein" evidence="1">
    <location>
        <begin position="24"/>
        <end position="1836"/>
    </location>
</feature>